<evidence type="ECO:0000313" key="1">
    <source>
        <dbReference type="EMBL" id="MEQ2268336.1"/>
    </source>
</evidence>
<organism evidence="1 2">
    <name type="scientific">Xenotaenia resolanae</name>
    <dbReference type="NCBI Taxonomy" id="208358"/>
    <lineage>
        <taxon>Eukaryota</taxon>
        <taxon>Metazoa</taxon>
        <taxon>Chordata</taxon>
        <taxon>Craniata</taxon>
        <taxon>Vertebrata</taxon>
        <taxon>Euteleostomi</taxon>
        <taxon>Actinopterygii</taxon>
        <taxon>Neopterygii</taxon>
        <taxon>Teleostei</taxon>
        <taxon>Neoteleostei</taxon>
        <taxon>Acanthomorphata</taxon>
        <taxon>Ovalentaria</taxon>
        <taxon>Atherinomorphae</taxon>
        <taxon>Cyprinodontiformes</taxon>
        <taxon>Goodeidae</taxon>
        <taxon>Xenotaenia</taxon>
    </lineage>
</organism>
<sequence>MATHPLSPLLRPHVDSVLRAIPHLLGQSFATLLFCHHISPKRCPYVSESTHNVRGVPKQPESLWMAASRCFPGQTENTDQYLAKPCPYSPFFLTLTSSST</sequence>
<comment type="caution">
    <text evidence="1">The sequence shown here is derived from an EMBL/GenBank/DDBJ whole genome shotgun (WGS) entry which is preliminary data.</text>
</comment>
<reference evidence="1 2" key="1">
    <citation type="submission" date="2021-06" db="EMBL/GenBank/DDBJ databases">
        <authorList>
            <person name="Palmer J.M."/>
        </authorList>
    </citation>
    <scope>NUCLEOTIDE SEQUENCE [LARGE SCALE GENOMIC DNA]</scope>
    <source>
        <strain evidence="1 2">XR_2019</strain>
        <tissue evidence="1">Muscle</tissue>
    </source>
</reference>
<keyword evidence="2" id="KW-1185">Reference proteome</keyword>
<protein>
    <submittedName>
        <fullName evidence="1">Uncharacterized protein</fullName>
    </submittedName>
</protein>
<accession>A0ABV0WFZ0</accession>
<name>A0ABV0WFZ0_9TELE</name>
<gene>
    <name evidence="1" type="ORF">XENORESO_020402</name>
</gene>
<dbReference type="Proteomes" id="UP001444071">
    <property type="component" value="Unassembled WGS sequence"/>
</dbReference>
<evidence type="ECO:0000313" key="2">
    <source>
        <dbReference type="Proteomes" id="UP001444071"/>
    </source>
</evidence>
<proteinExistence type="predicted"/>
<dbReference type="EMBL" id="JAHRIM010047995">
    <property type="protein sequence ID" value="MEQ2268336.1"/>
    <property type="molecule type" value="Genomic_DNA"/>
</dbReference>